<keyword evidence="1" id="KW-0694">RNA-binding</keyword>
<dbReference type="EMBL" id="JBANRG010000002">
    <property type="protein sequence ID" value="KAK7470079.1"/>
    <property type="molecule type" value="Genomic_DNA"/>
</dbReference>
<dbReference type="InterPro" id="IPR057596">
    <property type="entry name" value="RDRP_core"/>
</dbReference>
<name>A0ABR1JZG6_9AGAR</name>
<reference evidence="3 4" key="1">
    <citation type="submission" date="2024-01" db="EMBL/GenBank/DDBJ databases">
        <title>A draft genome for the cacao thread blight pathogen Marasmiellus scandens.</title>
        <authorList>
            <person name="Baruah I.K."/>
            <person name="Leung J."/>
            <person name="Bukari Y."/>
            <person name="Amoako-Attah I."/>
            <person name="Meinhardt L.W."/>
            <person name="Bailey B.A."/>
            <person name="Cohen S.P."/>
        </authorList>
    </citation>
    <scope>NUCLEOTIDE SEQUENCE [LARGE SCALE GENOMIC DNA]</scope>
    <source>
        <strain evidence="3 4">GH-19</strain>
    </source>
</reference>
<dbReference type="PANTHER" id="PTHR23079">
    <property type="entry name" value="RNA-DEPENDENT RNA POLYMERASE"/>
    <property type="match status" value="1"/>
</dbReference>
<feature type="domain" description="RDRP core" evidence="2">
    <location>
        <begin position="424"/>
        <end position="918"/>
    </location>
</feature>
<keyword evidence="1" id="KW-0808">Transferase</keyword>
<accession>A0ABR1JZG6</accession>
<organism evidence="3 4">
    <name type="scientific">Marasmiellus scandens</name>
    <dbReference type="NCBI Taxonomy" id="2682957"/>
    <lineage>
        <taxon>Eukaryota</taxon>
        <taxon>Fungi</taxon>
        <taxon>Dikarya</taxon>
        <taxon>Basidiomycota</taxon>
        <taxon>Agaricomycotina</taxon>
        <taxon>Agaricomycetes</taxon>
        <taxon>Agaricomycetidae</taxon>
        <taxon>Agaricales</taxon>
        <taxon>Marasmiineae</taxon>
        <taxon>Omphalotaceae</taxon>
        <taxon>Marasmiellus</taxon>
    </lineage>
</organism>
<gene>
    <name evidence="3" type="ORF">VKT23_001520</name>
</gene>
<dbReference type="EC" id="2.7.7.48" evidence="1"/>
<dbReference type="Proteomes" id="UP001498398">
    <property type="component" value="Unassembled WGS sequence"/>
</dbReference>
<comment type="caution">
    <text evidence="3">The sequence shown here is derived from an EMBL/GenBank/DDBJ whole genome shotgun (WGS) entry which is preliminary data.</text>
</comment>
<evidence type="ECO:0000259" key="2">
    <source>
        <dbReference type="Pfam" id="PF05183"/>
    </source>
</evidence>
<comment type="catalytic activity">
    <reaction evidence="1">
        <text>RNA(n) + a ribonucleoside 5'-triphosphate = RNA(n+1) + diphosphate</text>
        <dbReference type="Rhea" id="RHEA:21248"/>
        <dbReference type="Rhea" id="RHEA-COMP:14527"/>
        <dbReference type="Rhea" id="RHEA-COMP:17342"/>
        <dbReference type="ChEBI" id="CHEBI:33019"/>
        <dbReference type="ChEBI" id="CHEBI:61557"/>
        <dbReference type="ChEBI" id="CHEBI:140395"/>
        <dbReference type="EC" id="2.7.7.48"/>
    </reaction>
</comment>
<proteinExistence type="inferred from homology"/>
<evidence type="ECO:0000313" key="3">
    <source>
        <dbReference type="EMBL" id="KAK7470079.1"/>
    </source>
</evidence>
<keyword evidence="4" id="KW-1185">Reference proteome</keyword>
<keyword evidence="1" id="KW-0696">RNA-directed RNA polymerase</keyword>
<dbReference type="InterPro" id="IPR007855">
    <property type="entry name" value="RDRP"/>
</dbReference>
<dbReference type="PANTHER" id="PTHR23079:SF55">
    <property type="entry name" value="RNA-DIRECTED RNA POLYMERASE"/>
    <property type="match status" value="1"/>
</dbReference>
<sequence length="980" mass="112474">MEVDIRHLPYTVNKWEVTRLLTTVLHRDPFLQPNEDERFKKINFQVVLNLDESSGIRNKGTGTLTLPTEDIGSRFLRHLRDNPIKIEGRKIGFRRKEDHEPPAWRTATLQKTQFISPDIEQKHAQKNYELRESIHVDSVQFGVFFRRPSQPRQPIRSREYSIEWKCDKDSTVWLRFDYTQKLICVDLGNSQTEKTCKTIAIDFLNIQRIAVGCDGPSYICFDTLVPPVFEQGDFYRSLEGTRNDNENYKRRIRSLNPAHERVSPYAQKLRITLGSDDLDKFVQYCKIAELPSNIVLDCRGKSSIYQIEAAGHGIFTTDRLYRLRKEFKVLDWKISFQLELLLHNCILHTGELESIIPHVKKLSGKNLPEYIAGLLRKYRERLQSPDRSLGEDAKTCFDNTLSEFKYSAMSLSRNYFSCCHVTFAPTRLILEGPYPVQSNRIIRHYEGHEDHFIRVGFSDENRLHYRWDRATDGEIFTHERVGETLKNGFDLGGRHFEFLAYSNSALKEHSVWFMSPFYDSSKSCVVTAEDIRKSIGDFKGQILRQPSKYAARLGQAFTSTDSVVEIHGTEWEEVPDIQNGRYVFTDGTGSISESLGDNIWSALGRNYGVKPSAYQIRFHGYKGVVAVDKELDKGKIHMRLRTSMKKFDVDKEKSEGFSRIEIAHAFERPNRSYLGRALVMILEDRDVPRSNFLNLQRQAVSELNNIDSSISNCHKFLRAHSLGKNGFHLAWILEQLEKMGCDFKPTRTSISIDDAFFQELRKTAQLNALREMMQARIPIPDSYLLVGVADEGPAYQRSGYRNVYILQEGFIYACIQENPDDEPVWLEGSCTISRHPLVHPGDVQRVSAIGKPPEGMLCLFRHLKNVVVLPSVGRRPLSNCLAGGDLDGDEYNIIMSSELLPPRNAKPADYPDAKTYTLPSHFLEGVVDEGPDYLNAGYKNVHILEEDSIYGTITCFLSTFMFADLAQHVYKITQMKNLAG</sequence>
<dbReference type="Pfam" id="PF05183">
    <property type="entry name" value="RdRP"/>
    <property type="match status" value="1"/>
</dbReference>
<comment type="similarity">
    <text evidence="1">Belongs to the RdRP family.</text>
</comment>
<protein>
    <recommendedName>
        <fullName evidence="1">RNA-dependent RNA polymerase</fullName>
        <ecNumber evidence="1">2.7.7.48</ecNumber>
    </recommendedName>
</protein>
<keyword evidence="1" id="KW-0548">Nucleotidyltransferase</keyword>
<evidence type="ECO:0000256" key="1">
    <source>
        <dbReference type="RuleBase" id="RU363098"/>
    </source>
</evidence>
<evidence type="ECO:0000313" key="4">
    <source>
        <dbReference type="Proteomes" id="UP001498398"/>
    </source>
</evidence>